<proteinExistence type="predicted"/>
<dbReference type="PANTHER" id="PTHR22949">
    <property type="entry name" value="WHITE COLLAR 2 PROTEIN WC2"/>
    <property type="match status" value="1"/>
</dbReference>
<name>A0A9N9GJ98_9GLOM</name>
<dbReference type="AlphaFoldDB" id="A0A9N9GJ98"/>
<feature type="domain" description="DUF8032" evidence="2">
    <location>
        <begin position="323"/>
        <end position="417"/>
    </location>
</feature>
<feature type="region of interest" description="Disordered" evidence="1">
    <location>
        <begin position="294"/>
        <end position="313"/>
    </location>
</feature>
<accession>A0A9N9GJ98</accession>
<reference evidence="3" key="1">
    <citation type="submission" date="2021-06" db="EMBL/GenBank/DDBJ databases">
        <authorList>
            <person name="Kallberg Y."/>
            <person name="Tangrot J."/>
            <person name="Rosling A."/>
        </authorList>
    </citation>
    <scope>NUCLEOTIDE SEQUENCE</scope>
    <source>
        <strain evidence="3">BR232B</strain>
    </source>
</reference>
<dbReference type="Pfam" id="PF26087">
    <property type="entry name" value="DUF8032"/>
    <property type="match status" value="2"/>
</dbReference>
<dbReference type="PANTHER" id="PTHR22949:SF0">
    <property type="entry name" value="RE27538P"/>
    <property type="match status" value="1"/>
</dbReference>
<feature type="compositionally biased region" description="Basic residues" evidence="1">
    <location>
        <begin position="37"/>
        <end position="47"/>
    </location>
</feature>
<dbReference type="Proteomes" id="UP000789739">
    <property type="component" value="Unassembled WGS sequence"/>
</dbReference>
<gene>
    <name evidence="3" type="ORF">PBRASI_LOCUS8114</name>
</gene>
<organism evidence="3 4">
    <name type="scientific">Paraglomus brasilianum</name>
    <dbReference type="NCBI Taxonomy" id="144538"/>
    <lineage>
        <taxon>Eukaryota</taxon>
        <taxon>Fungi</taxon>
        <taxon>Fungi incertae sedis</taxon>
        <taxon>Mucoromycota</taxon>
        <taxon>Glomeromycotina</taxon>
        <taxon>Glomeromycetes</taxon>
        <taxon>Paraglomerales</taxon>
        <taxon>Paraglomeraceae</taxon>
        <taxon>Paraglomus</taxon>
    </lineage>
</organism>
<evidence type="ECO:0000313" key="4">
    <source>
        <dbReference type="Proteomes" id="UP000789739"/>
    </source>
</evidence>
<dbReference type="OrthoDB" id="5599902at2759"/>
<protein>
    <submittedName>
        <fullName evidence="3">5643_t:CDS:1</fullName>
    </submittedName>
</protein>
<evidence type="ECO:0000256" key="1">
    <source>
        <dbReference type="SAM" id="MobiDB-lite"/>
    </source>
</evidence>
<keyword evidence="4" id="KW-1185">Reference proteome</keyword>
<evidence type="ECO:0000313" key="3">
    <source>
        <dbReference type="EMBL" id="CAG8610012.1"/>
    </source>
</evidence>
<comment type="caution">
    <text evidence="3">The sequence shown here is derived from an EMBL/GenBank/DDBJ whole genome shotgun (WGS) entry which is preliminary data.</text>
</comment>
<feature type="domain" description="DUF8032" evidence="2">
    <location>
        <begin position="154"/>
        <end position="248"/>
    </location>
</feature>
<evidence type="ECO:0000259" key="2">
    <source>
        <dbReference type="Pfam" id="PF26087"/>
    </source>
</evidence>
<sequence>MLTLSDLLTSNARTDEILSALTVEQLAIVEKTVQRVKRKKMKEHKKVNGNNGGGGSNRVYNNVDVMNPTAKNMLMKVGMTGNENGRREQITDKRNERWRDNMVIEPDLVGSDRHSSMNTAIQHQYEVPHADPRVHQHAYSSKQDPKLEEHDGIHYVVFTYSVKGQNENYKVRVDIDKVQISEIDEVFKRDNCLYLRANCREDQYKGNRWSYERECNELGWKLAWLNKSVIDGKRGLLQRAVDSYRNRNPTMRSRRVVRNEKLLNGTLRKRTTRDSPPSASYELLSVSNSLTSPVGSSSNAFTHEPSYDQSYVSPSKRHKSYAKSFTFESVSDGTVSRIKIRADVDSVDSRNLSEQFKEDNCVYPRALAGKDEYQGSRWELENWCNEIGWKLAYLNQAKLSGKKILLQKALDVYRSKFASEYRPRRGRYSHTLTARFFENHPRADGMDDIGVDEEMSGAGVNDVDVVNSVENEQNVVETHRQEIELDGGGNTD</sequence>
<dbReference type="InterPro" id="IPR058345">
    <property type="entry name" value="DUF8032"/>
</dbReference>
<feature type="region of interest" description="Disordered" evidence="1">
    <location>
        <begin position="37"/>
        <end position="60"/>
    </location>
</feature>
<dbReference type="EMBL" id="CAJVPI010001380">
    <property type="protein sequence ID" value="CAG8610012.1"/>
    <property type="molecule type" value="Genomic_DNA"/>
</dbReference>